<evidence type="ECO:0000313" key="2">
    <source>
        <dbReference type="Proteomes" id="UP000240357"/>
    </source>
</evidence>
<reference evidence="1 2" key="1">
    <citation type="submission" date="2018-03" db="EMBL/GenBank/DDBJ databases">
        <title>Adhaeribacter sp. HMF7605 Genome sequencing and assembly.</title>
        <authorList>
            <person name="Kang H."/>
            <person name="Kang J."/>
            <person name="Cha I."/>
            <person name="Kim H."/>
            <person name="Joh K."/>
        </authorList>
    </citation>
    <scope>NUCLEOTIDE SEQUENCE [LARGE SCALE GENOMIC DNA]</scope>
    <source>
        <strain evidence="1 2">HMF7605</strain>
    </source>
</reference>
<gene>
    <name evidence="1" type="ORF">AHMF7605_07455</name>
</gene>
<comment type="caution">
    <text evidence="1">The sequence shown here is derived from an EMBL/GenBank/DDBJ whole genome shotgun (WGS) entry which is preliminary data.</text>
</comment>
<dbReference type="OrthoDB" id="116151at2"/>
<dbReference type="InterPro" id="IPR016181">
    <property type="entry name" value="Acyl_CoA_acyltransferase"/>
</dbReference>
<dbReference type="AlphaFoldDB" id="A0A2T2YCZ6"/>
<dbReference type="RefSeq" id="WP_106927937.1">
    <property type="nucleotide sequence ID" value="NZ_PYFT01000001.1"/>
</dbReference>
<protein>
    <submittedName>
        <fullName evidence="1">Uncharacterized protein</fullName>
    </submittedName>
</protein>
<dbReference type="EMBL" id="PYFT01000001">
    <property type="protein sequence ID" value="PSR53374.1"/>
    <property type="molecule type" value="Genomic_DNA"/>
</dbReference>
<dbReference type="Gene3D" id="3.40.630.30">
    <property type="match status" value="1"/>
</dbReference>
<proteinExistence type="predicted"/>
<dbReference type="SUPFAM" id="SSF55729">
    <property type="entry name" value="Acyl-CoA N-acyltransferases (Nat)"/>
    <property type="match status" value="1"/>
</dbReference>
<organism evidence="1 2">
    <name type="scientific">Adhaeribacter arboris</name>
    <dbReference type="NCBI Taxonomy" id="2072846"/>
    <lineage>
        <taxon>Bacteria</taxon>
        <taxon>Pseudomonadati</taxon>
        <taxon>Bacteroidota</taxon>
        <taxon>Cytophagia</taxon>
        <taxon>Cytophagales</taxon>
        <taxon>Hymenobacteraceae</taxon>
        <taxon>Adhaeribacter</taxon>
    </lineage>
</organism>
<name>A0A2T2YCZ6_9BACT</name>
<accession>A0A2T2YCZ6</accession>
<sequence>MWKRLSSSRINKGYWDACVQSDPAGLVYALSWYLDAVAPAWEGWVKEENEQYTAVIPIVKRKIAGIPVITQPLLTQQLGLFTRDHSFSSAKPWQELLPAVFKSSTATEQYSFNSGNYQNLKYLLPLKERINLILPLASGYNTLKAAFRLNRIRDLQKAAATQLQVQTGNKLWPQVFELYQANVFPRLNKKHQLILKKIIPKLIEAATVRGCGLTFTVTLPSGQIVAGAFFIRHQNRLTYLLPAASEVGKKCGASTFLLDQVCQQFAGSKVILDFEGSAHSGIALFYKSFGAQCEGYGLLENYNFSLPLKLLYSLKGWLNKFNLPR</sequence>
<dbReference type="Proteomes" id="UP000240357">
    <property type="component" value="Unassembled WGS sequence"/>
</dbReference>
<evidence type="ECO:0000313" key="1">
    <source>
        <dbReference type="EMBL" id="PSR53374.1"/>
    </source>
</evidence>
<keyword evidence="2" id="KW-1185">Reference proteome</keyword>